<proteinExistence type="predicted"/>
<dbReference type="AlphaFoldDB" id="A0A0F9HHU0"/>
<reference evidence="1" key="1">
    <citation type="journal article" date="2015" name="Nature">
        <title>Complex archaea that bridge the gap between prokaryotes and eukaryotes.</title>
        <authorList>
            <person name="Spang A."/>
            <person name="Saw J.H."/>
            <person name="Jorgensen S.L."/>
            <person name="Zaremba-Niedzwiedzka K."/>
            <person name="Martijn J."/>
            <person name="Lind A.E."/>
            <person name="van Eijk R."/>
            <person name="Schleper C."/>
            <person name="Guy L."/>
            <person name="Ettema T.J."/>
        </authorList>
    </citation>
    <scope>NUCLEOTIDE SEQUENCE</scope>
</reference>
<accession>A0A0F9HHU0</accession>
<sequence>MKTIAFLAMAIVFWASSVLARPFLISDPQTGAEEYVVTIDGVESVSPAQDHGNGTVRLYHDLAGISDGLHNVEVKAQNVWGDSLPTPFVFTKTLPGGPTGIGLEK</sequence>
<evidence type="ECO:0008006" key="2">
    <source>
        <dbReference type="Google" id="ProtNLM"/>
    </source>
</evidence>
<dbReference type="EMBL" id="LAZR01015018">
    <property type="protein sequence ID" value="KKM14981.1"/>
    <property type="molecule type" value="Genomic_DNA"/>
</dbReference>
<organism evidence="1">
    <name type="scientific">marine sediment metagenome</name>
    <dbReference type="NCBI Taxonomy" id="412755"/>
    <lineage>
        <taxon>unclassified sequences</taxon>
        <taxon>metagenomes</taxon>
        <taxon>ecological metagenomes</taxon>
    </lineage>
</organism>
<name>A0A0F9HHU0_9ZZZZ</name>
<gene>
    <name evidence="1" type="ORF">LCGC14_1700680</name>
</gene>
<evidence type="ECO:0000313" key="1">
    <source>
        <dbReference type="EMBL" id="KKM14981.1"/>
    </source>
</evidence>
<protein>
    <recommendedName>
        <fullName evidence="2">Bacterial Ig-like domain-containing protein</fullName>
    </recommendedName>
</protein>
<comment type="caution">
    <text evidence="1">The sequence shown here is derived from an EMBL/GenBank/DDBJ whole genome shotgun (WGS) entry which is preliminary data.</text>
</comment>